<evidence type="ECO:0000256" key="1">
    <source>
        <dbReference type="SAM" id="MobiDB-lite"/>
    </source>
</evidence>
<evidence type="ECO:0000313" key="3">
    <source>
        <dbReference type="Proteomes" id="UP000575083"/>
    </source>
</evidence>
<protein>
    <recommendedName>
        <fullName evidence="4">3-deoxy-D-arabino-heptulosonate 7-phosphate synthase</fullName>
    </recommendedName>
</protein>
<dbReference type="EMBL" id="JACHLK010000012">
    <property type="protein sequence ID" value="MBB6562380.1"/>
    <property type="molecule type" value="Genomic_DNA"/>
</dbReference>
<keyword evidence="3" id="KW-1185">Reference proteome</keyword>
<sequence length="464" mass="49768">MPASGALPRPPHPPLLTQVLRTAARRYRLPAAPGAGSQDGPAAAMALAIEQVRQDLAGARHPGDATRQSFIEALAHLIREAMRVDDGDAAYQAAVLARRAPTVQEYLDLQAHAEQDRRQLRAGANAIAHPAKRQHVAPGALREALERLHAQADSAHWAALGDTAHLLQAMAQATADMPALQRGLPRLLQGPALARLQRADALEGDPQVQAYQRLRDRQGPRPGTAEASAYGDRAQQRGAAMEALATQALEALAQRLDQADGIRGAWRVVTSMRVPPSIPASAERAKSEWDAVLLRQAPAGTGQLPAWDVCLLLEAKASVDAVANDFSRLQRGLRLLGHADPGTDYAFLCREGEVLLRGASLGMLDGPDCVLEDTVLYCTDAPAPPAPQWLAAASRMQLLGAPQSLAFATALAEGRQADVQDLMPVWQALLASPQWEPVLQQYPTLRRVHALMVHVDDLVRAVQG</sequence>
<dbReference type="AlphaFoldDB" id="A0A7X0UC85"/>
<accession>A0A7X0UC85</accession>
<dbReference type="RefSeq" id="WP_184862321.1">
    <property type="nucleotide sequence ID" value="NZ_JACHLK010000012.1"/>
</dbReference>
<feature type="region of interest" description="Disordered" evidence="1">
    <location>
        <begin position="214"/>
        <end position="234"/>
    </location>
</feature>
<dbReference type="Proteomes" id="UP000575083">
    <property type="component" value="Unassembled WGS sequence"/>
</dbReference>
<proteinExistence type="predicted"/>
<reference evidence="2 3" key="1">
    <citation type="submission" date="2020-08" db="EMBL/GenBank/DDBJ databases">
        <title>Functional genomics of gut bacteria from endangered species of beetles.</title>
        <authorList>
            <person name="Carlos-Shanley C."/>
        </authorList>
    </citation>
    <scope>NUCLEOTIDE SEQUENCE [LARGE SCALE GENOMIC DNA]</scope>
    <source>
        <strain evidence="2 3">S00198</strain>
    </source>
</reference>
<evidence type="ECO:0008006" key="4">
    <source>
        <dbReference type="Google" id="ProtNLM"/>
    </source>
</evidence>
<evidence type="ECO:0000313" key="2">
    <source>
        <dbReference type="EMBL" id="MBB6562380.1"/>
    </source>
</evidence>
<gene>
    <name evidence="2" type="ORF">HNP48_005090</name>
</gene>
<comment type="caution">
    <text evidence="2">The sequence shown here is derived from an EMBL/GenBank/DDBJ whole genome shotgun (WGS) entry which is preliminary data.</text>
</comment>
<organism evidence="2 3">
    <name type="scientific">Acidovorax soli</name>
    <dbReference type="NCBI Taxonomy" id="592050"/>
    <lineage>
        <taxon>Bacteria</taxon>
        <taxon>Pseudomonadati</taxon>
        <taxon>Pseudomonadota</taxon>
        <taxon>Betaproteobacteria</taxon>
        <taxon>Burkholderiales</taxon>
        <taxon>Comamonadaceae</taxon>
        <taxon>Acidovorax</taxon>
    </lineage>
</organism>
<name>A0A7X0UC85_9BURK</name>